<feature type="compositionally biased region" description="Basic and acidic residues" evidence="1">
    <location>
        <begin position="307"/>
        <end position="324"/>
    </location>
</feature>
<dbReference type="GO" id="GO:0030638">
    <property type="term" value="P:polyketide metabolic process"/>
    <property type="evidence" value="ECO:0007669"/>
    <property type="project" value="InterPro"/>
</dbReference>
<evidence type="ECO:0000256" key="1">
    <source>
        <dbReference type="SAM" id="MobiDB-lite"/>
    </source>
</evidence>
<dbReference type="InterPro" id="IPR032710">
    <property type="entry name" value="NTF2-like_dom_sf"/>
</dbReference>
<accession>A0A1Z5TV91</accession>
<feature type="compositionally biased region" description="Polar residues" evidence="1">
    <location>
        <begin position="149"/>
        <end position="158"/>
    </location>
</feature>
<dbReference type="STRING" id="1157616.A0A1Z5TV91"/>
<dbReference type="InParanoid" id="A0A1Z5TV91"/>
<dbReference type="SUPFAM" id="SSF54427">
    <property type="entry name" value="NTF2-like"/>
    <property type="match status" value="1"/>
</dbReference>
<dbReference type="PANTHER" id="PTHR38436">
    <property type="entry name" value="POLYKETIDE CYCLASE SNOAL-LIKE DOMAIN"/>
    <property type="match status" value="1"/>
</dbReference>
<dbReference type="VEuPathDB" id="FungiDB:BTJ68_00055"/>
<feature type="region of interest" description="Disordered" evidence="1">
    <location>
        <begin position="181"/>
        <end position="203"/>
    </location>
</feature>
<dbReference type="InterPro" id="IPR009959">
    <property type="entry name" value="Cyclase_SnoaL-like"/>
</dbReference>
<gene>
    <name evidence="2" type="ORF">BTJ68_00055</name>
</gene>
<keyword evidence="3" id="KW-1185">Reference proteome</keyword>
<evidence type="ECO:0000313" key="2">
    <source>
        <dbReference type="EMBL" id="OTA39944.1"/>
    </source>
</evidence>
<name>A0A1Z5TV91_HORWE</name>
<dbReference type="OrthoDB" id="5440at2759"/>
<dbReference type="Proteomes" id="UP000194280">
    <property type="component" value="Unassembled WGS sequence"/>
</dbReference>
<sequence length="779" mass="85767">MEQRDAADDAREASAMDTNTRPTFASTLNPHTDRIWISEVRDTEIFFCVDLSAEAAAESAERVEEGTSVSAGIDKSKPFYIRINGAAWSSTRIMSGATGDGADGRPRYDGEIFGLAPLSSYHCEIVGIATGNVLCAVSLITQAAPSAEQTASVPSQPQHPALRPSSPITTLKQSIQSAEAKLNETRNRTRKSKKDQRGVHSDIRKEINTLRSKLESSGGLDDKQKVRIAQITQHKNQAEEATAELKSQVEAFGDIPSEDLAEADAKKRAWKAAKDAKSLAERDFDNARAEVEQELNTLRAEIANAEAKREKLNSRHAQRTKDLETLQSKQQADMSAKQKRELERAQVAQRRLDDDMDMRNAIQSADDEATSLQVKAQHAYNEIAMLQSWGTSPSTFFNSLNKSVVPHIVLTAETDDFDEETTQQWKDEGFDTAYVPLLGGGNDFINRLHRTGDAFGVSEYYAIVAYGDAASLVLQAHLKPNHPKLCAVVAYYPSTIPSVHSKFPPSIKVLAHLAGKEIGVQHHPEVLGIQGKNKTVRKRLDPGAGYGEPLKISFPAYTYAGIEPGFAERDLDEFDPVAESVAFTRSLHTVRKGFRIDRNIETIRDDVVDLAAAGNATGAVKHLRPYAHVINGPTLSGGVGTKALSEYYNEFFQPLPANFRVRLLSRTVGNDGSRIVDELFVNFTHDSEVHWILPGIPATNKKVEVVMISIVRMIGNQLESEHMYWDQASVLVQVGLLSPKMVPDSFKKKGVEELPIWGAESARAMKRGSSTHMNELIAE</sequence>
<feature type="region of interest" description="Disordered" evidence="1">
    <location>
        <begin position="307"/>
        <end position="351"/>
    </location>
</feature>
<feature type="compositionally biased region" description="Basic and acidic residues" evidence="1">
    <location>
        <begin position="1"/>
        <end position="14"/>
    </location>
</feature>
<dbReference type="Gene3D" id="3.10.450.50">
    <property type="match status" value="1"/>
</dbReference>
<protein>
    <recommendedName>
        <fullName evidence="4">SnoaL-like domain-containing protein</fullName>
    </recommendedName>
</protein>
<feature type="region of interest" description="Disordered" evidence="1">
    <location>
        <begin position="1"/>
        <end position="28"/>
    </location>
</feature>
<organism evidence="2 3">
    <name type="scientific">Hortaea werneckii EXF-2000</name>
    <dbReference type="NCBI Taxonomy" id="1157616"/>
    <lineage>
        <taxon>Eukaryota</taxon>
        <taxon>Fungi</taxon>
        <taxon>Dikarya</taxon>
        <taxon>Ascomycota</taxon>
        <taxon>Pezizomycotina</taxon>
        <taxon>Dothideomycetes</taxon>
        <taxon>Dothideomycetidae</taxon>
        <taxon>Mycosphaerellales</taxon>
        <taxon>Teratosphaeriaceae</taxon>
        <taxon>Hortaea</taxon>
    </lineage>
</organism>
<dbReference type="PANTHER" id="PTHR38436:SF3">
    <property type="entry name" value="CARBOXYMETHYLENEBUTENOLIDASE-RELATED"/>
    <property type="match status" value="1"/>
</dbReference>
<comment type="caution">
    <text evidence="2">The sequence shown here is derived from an EMBL/GenBank/DDBJ whole genome shotgun (WGS) entry which is preliminary data.</text>
</comment>
<feature type="compositionally biased region" description="Polar residues" evidence="1">
    <location>
        <begin position="18"/>
        <end position="28"/>
    </location>
</feature>
<dbReference type="AlphaFoldDB" id="A0A1Z5TV91"/>
<feature type="region of interest" description="Disordered" evidence="1">
    <location>
        <begin position="149"/>
        <end position="169"/>
    </location>
</feature>
<dbReference type="EMBL" id="MUNK01000001">
    <property type="protein sequence ID" value="OTA39944.1"/>
    <property type="molecule type" value="Genomic_DNA"/>
</dbReference>
<evidence type="ECO:0008006" key="4">
    <source>
        <dbReference type="Google" id="ProtNLM"/>
    </source>
</evidence>
<reference evidence="2 3" key="1">
    <citation type="submission" date="2017-01" db="EMBL/GenBank/DDBJ databases">
        <title>The recent genome duplication of the halophilic yeast Hortaea werneckii: insights from long-read sequencing.</title>
        <authorList>
            <person name="Sinha S."/>
            <person name="Flibotte S."/>
            <person name="Neira M."/>
            <person name="Lenassi M."/>
            <person name="Gostincar C."/>
            <person name="Stajich J.E."/>
            <person name="Nislow C.E."/>
        </authorList>
    </citation>
    <scope>NUCLEOTIDE SEQUENCE [LARGE SCALE GENOMIC DNA]</scope>
    <source>
        <strain evidence="2 3">EXF-2000</strain>
    </source>
</reference>
<evidence type="ECO:0000313" key="3">
    <source>
        <dbReference type="Proteomes" id="UP000194280"/>
    </source>
</evidence>
<proteinExistence type="predicted"/>